<dbReference type="PANTHER" id="PTHR35814">
    <property type="match status" value="1"/>
</dbReference>
<dbReference type="PANTHER" id="PTHR35814:SF1">
    <property type="entry name" value="GLUTATHIONE S-TRANSFERASE-RELATED"/>
    <property type="match status" value="1"/>
</dbReference>
<evidence type="ECO:0000256" key="1">
    <source>
        <dbReference type="ARBA" id="ARBA00004370"/>
    </source>
</evidence>
<sequence>MTLQITPIYAVPLAVLMLILWVNVTKTRATKGISIGDAGDIALHEKIRRHGNFIEWVPIVLLMMLMAELRGVGGMWLHIAGILLVVSRALHPLGLKADAPKHPLRIVGNTGSFFALVICVAGIVYSYLG</sequence>
<dbReference type="Pfam" id="PF01124">
    <property type="entry name" value="MAPEG"/>
    <property type="match status" value="1"/>
</dbReference>
<evidence type="ECO:0000256" key="3">
    <source>
        <dbReference type="ARBA" id="ARBA00022989"/>
    </source>
</evidence>
<keyword evidence="2 5" id="KW-0812">Transmembrane</keyword>
<evidence type="ECO:0008006" key="8">
    <source>
        <dbReference type="Google" id="ProtNLM"/>
    </source>
</evidence>
<dbReference type="EMBL" id="CP032125">
    <property type="protein sequence ID" value="AXX98234.1"/>
    <property type="molecule type" value="Genomic_DNA"/>
</dbReference>
<evidence type="ECO:0000256" key="4">
    <source>
        <dbReference type="ARBA" id="ARBA00023136"/>
    </source>
</evidence>
<feature type="transmembrane region" description="Helical" evidence="5">
    <location>
        <begin position="6"/>
        <end position="24"/>
    </location>
</feature>
<keyword evidence="7" id="KW-1185">Reference proteome</keyword>
<keyword evidence="3 5" id="KW-1133">Transmembrane helix</keyword>
<reference evidence="6 7" key="1">
    <citation type="submission" date="2018-09" db="EMBL/GenBank/DDBJ databases">
        <title>Profundibacter amoris BAR1 gen. nov., sp. nov., a new member of the Roseobacter clade isolated at Lokis Castle Vent Field on the Arctic Mid-Oceanic Ridge.</title>
        <authorList>
            <person name="Le Moine Bauer S."/>
            <person name="Sjoeberg A.G."/>
            <person name="L'Haridon S."/>
            <person name="Stokke R."/>
            <person name="Roalkvam I."/>
            <person name="Steen I.H."/>
            <person name="Dahle H."/>
        </authorList>
    </citation>
    <scope>NUCLEOTIDE SEQUENCE [LARGE SCALE GENOMIC DNA]</scope>
    <source>
        <strain evidence="6 7">BAR1</strain>
    </source>
</reference>
<dbReference type="AlphaFoldDB" id="A0A347UHA6"/>
<dbReference type="GO" id="GO:0016020">
    <property type="term" value="C:membrane"/>
    <property type="evidence" value="ECO:0007669"/>
    <property type="project" value="UniProtKB-SubCell"/>
</dbReference>
<name>A0A347UHA6_9RHOB</name>
<feature type="transmembrane region" description="Helical" evidence="5">
    <location>
        <begin position="106"/>
        <end position="128"/>
    </location>
</feature>
<evidence type="ECO:0000313" key="6">
    <source>
        <dbReference type="EMBL" id="AXX98234.1"/>
    </source>
</evidence>
<dbReference type="OrthoDB" id="7619858at2"/>
<dbReference type="SUPFAM" id="SSF161084">
    <property type="entry name" value="MAPEG domain-like"/>
    <property type="match status" value="1"/>
</dbReference>
<gene>
    <name evidence="6" type="ORF">BAR1_10020</name>
</gene>
<evidence type="ECO:0000256" key="5">
    <source>
        <dbReference type="SAM" id="Phobius"/>
    </source>
</evidence>
<keyword evidence="4 5" id="KW-0472">Membrane</keyword>
<evidence type="ECO:0000256" key="2">
    <source>
        <dbReference type="ARBA" id="ARBA00022692"/>
    </source>
</evidence>
<evidence type="ECO:0000313" key="7">
    <source>
        <dbReference type="Proteomes" id="UP000261704"/>
    </source>
</evidence>
<dbReference type="InterPro" id="IPR001129">
    <property type="entry name" value="Membr-assoc_MAPEG"/>
</dbReference>
<dbReference type="Proteomes" id="UP000261704">
    <property type="component" value="Chromosome"/>
</dbReference>
<comment type="subcellular location">
    <subcellularLocation>
        <location evidence="1">Membrane</location>
    </subcellularLocation>
</comment>
<dbReference type="InterPro" id="IPR023352">
    <property type="entry name" value="MAPEG-like_dom_sf"/>
</dbReference>
<protein>
    <recommendedName>
        <fullName evidence="8">MAPEG family protein</fullName>
    </recommendedName>
</protein>
<proteinExistence type="predicted"/>
<dbReference type="KEGG" id="pamo:BAR1_10020"/>
<dbReference type="RefSeq" id="WP_118942890.1">
    <property type="nucleotide sequence ID" value="NZ_CP032125.1"/>
</dbReference>
<organism evidence="6 7">
    <name type="scientific">Profundibacter amoris</name>
    <dbReference type="NCBI Taxonomy" id="2171755"/>
    <lineage>
        <taxon>Bacteria</taxon>
        <taxon>Pseudomonadati</taxon>
        <taxon>Pseudomonadota</taxon>
        <taxon>Alphaproteobacteria</taxon>
        <taxon>Rhodobacterales</taxon>
        <taxon>Paracoccaceae</taxon>
        <taxon>Profundibacter</taxon>
    </lineage>
</organism>
<feature type="transmembrane region" description="Helical" evidence="5">
    <location>
        <begin position="75"/>
        <end position="94"/>
    </location>
</feature>
<accession>A0A347UHA6</accession>
<dbReference type="Gene3D" id="1.20.120.550">
    <property type="entry name" value="Membrane associated eicosanoid/glutathione metabolism-like domain"/>
    <property type="match status" value="1"/>
</dbReference>